<comment type="similarity">
    <text evidence="3">Belongs to the CSN7/EIF3M family. CSN7 subfamily.</text>
</comment>
<evidence type="ECO:0000256" key="5">
    <source>
        <dbReference type="ARBA" id="ARBA00022790"/>
    </source>
</evidence>
<dbReference type="PANTHER" id="PTHR15350">
    <property type="entry name" value="COP9 SIGNALOSOME COMPLEX SUBUNIT 7/DENDRITIC CELL PROTEIN GA17"/>
    <property type="match status" value="1"/>
</dbReference>
<dbReference type="AlphaFoldDB" id="A0A1B6D158"/>
<comment type="subcellular location">
    <subcellularLocation>
        <location evidence="2">Cytoplasm</location>
    </subcellularLocation>
    <subcellularLocation>
        <location evidence="1">Nucleus</location>
    </subcellularLocation>
</comment>
<evidence type="ECO:0000256" key="7">
    <source>
        <dbReference type="SAM" id="MobiDB-lite"/>
    </source>
</evidence>
<feature type="region of interest" description="Disordered" evidence="7">
    <location>
        <begin position="254"/>
        <end position="276"/>
    </location>
</feature>
<evidence type="ECO:0000256" key="6">
    <source>
        <dbReference type="ARBA" id="ARBA00023242"/>
    </source>
</evidence>
<protein>
    <recommendedName>
        <fullName evidence="8">PCI domain-containing protein</fullName>
    </recommendedName>
</protein>
<proteinExistence type="inferred from homology"/>
<feature type="compositionally biased region" description="Polar residues" evidence="7">
    <location>
        <begin position="267"/>
        <end position="276"/>
    </location>
</feature>
<evidence type="ECO:0000313" key="9">
    <source>
        <dbReference type="EMBL" id="JAS19397.1"/>
    </source>
</evidence>
<dbReference type="InterPro" id="IPR045237">
    <property type="entry name" value="COPS7/eIF3m"/>
</dbReference>
<dbReference type="GO" id="GO:0010387">
    <property type="term" value="P:COP9 signalosome assembly"/>
    <property type="evidence" value="ECO:0007669"/>
    <property type="project" value="InterPro"/>
</dbReference>
<evidence type="ECO:0000256" key="2">
    <source>
        <dbReference type="ARBA" id="ARBA00004496"/>
    </source>
</evidence>
<evidence type="ECO:0000256" key="3">
    <source>
        <dbReference type="ARBA" id="ARBA00008482"/>
    </source>
</evidence>
<name>A0A1B6D158_9HEMI</name>
<dbReference type="PANTHER" id="PTHR15350:SF5">
    <property type="entry name" value="COP9 SIGNALOSOME COMPLEX SUBUNIT 7"/>
    <property type="match status" value="1"/>
</dbReference>
<keyword evidence="6" id="KW-0539">Nucleus</keyword>
<dbReference type="InterPro" id="IPR000717">
    <property type="entry name" value="PCI_dom"/>
</dbReference>
<dbReference type="EMBL" id="GEDC01011931">
    <property type="protein sequence ID" value="JAS25367.1"/>
    <property type="molecule type" value="Transcribed_RNA"/>
</dbReference>
<dbReference type="InterPro" id="IPR041481">
    <property type="entry name" value="CSN7_helixI"/>
</dbReference>
<gene>
    <name evidence="9" type="ORF">g.12094</name>
    <name evidence="10" type="ORF">g.12095</name>
</gene>
<evidence type="ECO:0000259" key="8">
    <source>
        <dbReference type="PROSITE" id="PS50250"/>
    </source>
</evidence>
<keyword evidence="4" id="KW-0963">Cytoplasm</keyword>
<feature type="domain" description="PCI" evidence="8">
    <location>
        <begin position="1"/>
        <end position="166"/>
    </location>
</feature>
<dbReference type="Pfam" id="PF22061">
    <property type="entry name" value="CSN7_HB_subdom"/>
    <property type="match status" value="1"/>
</dbReference>
<evidence type="ECO:0000313" key="10">
    <source>
        <dbReference type="EMBL" id="JAS25367.1"/>
    </source>
</evidence>
<evidence type="ECO:0000256" key="4">
    <source>
        <dbReference type="ARBA" id="ARBA00022490"/>
    </source>
</evidence>
<sequence>MTNMKDSATTTASSSSNPLEQFVLLAKSAKGAAAMELIRQVLSAPGVHVFGELLDMPNIKELENGPNINYYRTLKLFAYGTYRQYLENKDQLLELSIAEKKKLQHLTIVTLATKLKCLPYSVLLQELDIKNVRDLEDLIIEAIYADIIHGKLDQKNSQLEVDYAIGRDTQENVLGCVVATLQEWCDSCETVLQCVEAQIHRANTEKNRALKHKDAIEQEVINIKKTLKTQTQDADEAMESRRMDMDSREAIAQVGDKMKRQMKSKVLRTTSKSWLK</sequence>
<dbReference type="SMART" id="SM00088">
    <property type="entry name" value="PINT"/>
    <property type="match status" value="1"/>
</dbReference>
<dbReference type="PROSITE" id="PS50250">
    <property type="entry name" value="PCI"/>
    <property type="match status" value="1"/>
</dbReference>
<dbReference type="GO" id="GO:0008180">
    <property type="term" value="C:COP9 signalosome"/>
    <property type="evidence" value="ECO:0007669"/>
    <property type="project" value="UniProtKB-KW"/>
</dbReference>
<dbReference type="EMBL" id="GEDC01017901">
    <property type="protein sequence ID" value="JAS19397.1"/>
    <property type="molecule type" value="Transcribed_RNA"/>
</dbReference>
<organism evidence="9">
    <name type="scientific">Clastoptera arizonana</name>
    <name type="common">Arizona spittle bug</name>
    <dbReference type="NCBI Taxonomy" id="38151"/>
    <lineage>
        <taxon>Eukaryota</taxon>
        <taxon>Metazoa</taxon>
        <taxon>Ecdysozoa</taxon>
        <taxon>Arthropoda</taxon>
        <taxon>Hexapoda</taxon>
        <taxon>Insecta</taxon>
        <taxon>Pterygota</taxon>
        <taxon>Neoptera</taxon>
        <taxon>Paraneoptera</taxon>
        <taxon>Hemiptera</taxon>
        <taxon>Auchenorrhyncha</taxon>
        <taxon>Cercopoidea</taxon>
        <taxon>Clastopteridae</taxon>
        <taxon>Clastoptera</taxon>
    </lineage>
</organism>
<keyword evidence="5" id="KW-0736">Signalosome</keyword>
<dbReference type="Pfam" id="PF01399">
    <property type="entry name" value="PCI"/>
    <property type="match status" value="1"/>
</dbReference>
<accession>A0A1B6D158</accession>
<reference evidence="9" key="1">
    <citation type="submission" date="2015-12" db="EMBL/GenBank/DDBJ databases">
        <title>De novo transcriptome assembly of four potential Pierce s Disease insect vectors from Arizona vineyards.</title>
        <authorList>
            <person name="Tassone E.E."/>
        </authorList>
    </citation>
    <scope>NUCLEOTIDE SEQUENCE</scope>
</reference>
<dbReference type="GO" id="GO:0005737">
    <property type="term" value="C:cytoplasm"/>
    <property type="evidence" value="ECO:0007669"/>
    <property type="project" value="UniProtKB-SubCell"/>
</dbReference>
<evidence type="ECO:0000256" key="1">
    <source>
        <dbReference type="ARBA" id="ARBA00004123"/>
    </source>
</evidence>
<dbReference type="Pfam" id="PF18392">
    <property type="entry name" value="CSN7a_helixI"/>
    <property type="match status" value="1"/>
</dbReference>